<feature type="transmembrane region" description="Helical" evidence="1">
    <location>
        <begin position="52"/>
        <end position="69"/>
    </location>
</feature>
<feature type="transmembrane region" description="Helical" evidence="1">
    <location>
        <begin position="22"/>
        <end position="40"/>
    </location>
</feature>
<proteinExistence type="predicted"/>
<dbReference type="EMBL" id="PDKB01000013">
    <property type="protein sequence ID" value="RBQ28667.1"/>
    <property type="molecule type" value="Genomic_DNA"/>
</dbReference>
<protein>
    <submittedName>
        <fullName evidence="2">Uncharacterized protein</fullName>
    </submittedName>
</protein>
<dbReference type="AlphaFoldDB" id="A0A366MRI7"/>
<keyword evidence="1" id="KW-1133">Transmembrane helix</keyword>
<reference evidence="2 3" key="1">
    <citation type="submission" date="2017-10" db="EMBL/GenBank/DDBJ databases">
        <title>Genomics of the genus Arcobacter.</title>
        <authorList>
            <person name="Perez-Cataluna A."/>
            <person name="Figueras M.J."/>
        </authorList>
    </citation>
    <scope>NUCLEOTIDE SEQUENCE [LARGE SCALE GENOMIC DNA]</scope>
    <source>
        <strain evidence="2 3">CECT 9230</strain>
    </source>
</reference>
<organism evidence="2 3">
    <name type="scientific">Aliarcobacter vitoriensis</name>
    <dbReference type="NCBI Taxonomy" id="2011099"/>
    <lineage>
        <taxon>Bacteria</taxon>
        <taxon>Pseudomonadati</taxon>
        <taxon>Campylobacterota</taxon>
        <taxon>Epsilonproteobacteria</taxon>
        <taxon>Campylobacterales</taxon>
        <taxon>Arcobacteraceae</taxon>
        <taxon>Aliarcobacter</taxon>
    </lineage>
</organism>
<dbReference type="Proteomes" id="UP000252669">
    <property type="component" value="Unassembled WGS sequence"/>
</dbReference>
<keyword evidence="1" id="KW-0472">Membrane</keyword>
<accession>A0A366MRI7</accession>
<gene>
    <name evidence="2" type="ORF">CRU91_08205</name>
</gene>
<evidence type="ECO:0000256" key="1">
    <source>
        <dbReference type="SAM" id="Phobius"/>
    </source>
</evidence>
<name>A0A366MRI7_9BACT</name>
<evidence type="ECO:0000313" key="2">
    <source>
        <dbReference type="EMBL" id="RBQ28667.1"/>
    </source>
</evidence>
<evidence type="ECO:0000313" key="3">
    <source>
        <dbReference type="Proteomes" id="UP000252669"/>
    </source>
</evidence>
<keyword evidence="1" id="KW-0812">Transmembrane</keyword>
<comment type="caution">
    <text evidence="2">The sequence shown here is derived from an EMBL/GenBank/DDBJ whole genome shotgun (WGS) entry which is preliminary data.</text>
</comment>
<keyword evidence="3" id="KW-1185">Reference proteome</keyword>
<sequence>MLILHLILGFLELYIIVNINRVRTYHTFFVLAGLFTHVYFMRSDNTYNEFSSNEMIFVILYFIYLMYLTKKVIDTKENVSIKIPLLIVALIILINAIYYIL</sequence>
<feature type="transmembrane region" description="Helical" evidence="1">
    <location>
        <begin position="81"/>
        <end position="100"/>
    </location>
</feature>